<dbReference type="InterPro" id="IPR014710">
    <property type="entry name" value="RmlC-like_jellyroll"/>
</dbReference>
<comment type="pathway">
    <text evidence="2">Amino-acid degradation; L-phenylalanine degradation; acetoacetate and fumarate from L-phenylalanine: step 4/6.</text>
</comment>
<dbReference type="OrthoDB" id="1689029at2759"/>
<proteinExistence type="inferred from homology"/>
<dbReference type="Gene3D" id="2.60.120.10">
    <property type="entry name" value="Jelly Rolls"/>
    <property type="match status" value="1"/>
</dbReference>
<evidence type="ECO:0000256" key="5">
    <source>
        <dbReference type="ARBA" id="ARBA00022723"/>
    </source>
</evidence>
<feature type="binding site" evidence="10">
    <location>
        <position position="391"/>
    </location>
    <ligand>
        <name>homogentisate</name>
        <dbReference type="ChEBI" id="CHEBI:16169"/>
    </ligand>
</feature>
<feature type="active site" description="Proton acceptor" evidence="9">
    <location>
        <position position="300"/>
    </location>
</feature>
<dbReference type="SUPFAM" id="SSF51182">
    <property type="entry name" value="RmlC-like cupins"/>
    <property type="match status" value="1"/>
</dbReference>
<evidence type="ECO:0000256" key="7">
    <source>
        <dbReference type="ARBA" id="ARBA00023002"/>
    </source>
</evidence>
<evidence type="ECO:0000313" key="14">
    <source>
        <dbReference type="Proteomes" id="UP000799539"/>
    </source>
</evidence>
<dbReference type="GO" id="GO:0006559">
    <property type="term" value="P:L-phenylalanine catabolic process"/>
    <property type="evidence" value="ECO:0007669"/>
    <property type="project" value="UniProtKB-UniPathway"/>
</dbReference>
<comment type="cofactor">
    <cofactor evidence="1 10">
        <name>Fe cation</name>
        <dbReference type="ChEBI" id="CHEBI:24875"/>
    </cofactor>
</comment>
<sequence length="454" mass="50493">MAPTTDFSFKEKYNYLTGFGSYHSSEALQGANPAVISSPQKTPYGLRTERISGTTFVAPREKNLQTWMYRVVSSIEHGQFEPVEDVPESPSYISPNSYMWPSFKGEAGTDWTKQKLIGRNGEPEKKEGFAIWLFAVSKSMPPRTAFSSLDGEQLIIPQAGTLDIQTELGRLLVRQNEICVIPRGIRYTVSLPDGPARGFVCELYEGHYSLPDLGIIGSHGLANVRDFQIPTAHYDGSVKDDRAVISDNEPWTLITRLSSRLWSCTRPSTPFDIVAWHGTCYPYKYDLARFSVIGNLLFDHHDPSLFVVLCAPAHGKAPGTSVVDFAIIPPRYGVAQNTLWLPCFHRNTMSEFYGPIINSHDPEHPLNQLRQAKGNVFAPFMAGLNGGNVPHGPSEAELQKASREDLTPRMLQNNGVTLFLLETERTVLLSRWAEKCAVKNPGGHHVGAKLEAKF</sequence>
<evidence type="ECO:0000313" key="13">
    <source>
        <dbReference type="EMBL" id="KAF2208596.1"/>
    </source>
</evidence>
<feature type="binding site" evidence="10">
    <location>
        <position position="391"/>
    </location>
    <ligand>
        <name>Fe cation</name>
        <dbReference type="ChEBI" id="CHEBI:24875"/>
    </ligand>
</feature>
<dbReference type="PANTHER" id="PTHR11056:SF0">
    <property type="entry name" value="HOMOGENTISATE 1,2-DIOXYGENASE"/>
    <property type="match status" value="1"/>
</dbReference>
<dbReference type="GO" id="GO:0006570">
    <property type="term" value="P:tyrosine metabolic process"/>
    <property type="evidence" value="ECO:0007669"/>
    <property type="project" value="InterPro"/>
</dbReference>
<evidence type="ECO:0000256" key="3">
    <source>
        <dbReference type="ARBA" id="ARBA00007757"/>
    </source>
</evidence>
<name>A0A6A6F4A9_9PEZI</name>
<feature type="domain" description="Homogentisate 1,2-dioxygenase C-terminal" evidence="11">
    <location>
        <begin position="289"/>
        <end position="441"/>
    </location>
</feature>
<keyword evidence="5 10" id="KW-0479">Metal-binding</keyword>
<feature type="domain" description="Homogentisate 1,2-dioxygenase N-terminal" evidence="12">
    <location>
        <begin position="14"/>
        <end position="287"/>
    </location>
</feature>
<dbReference type="GO" id="GO:0004411">
    <property type="term" value="F:homogentisate 1,2-dioxygenase activity"/>
    <property type="evidence" value="ECO:0007669"/>
    <property type="project" value="UniProtKB-EC"/>
</dbReference>
<evidence type="ECO:0000256" key="6">
    <source>
        <dbReference type="ARBA" id="ARBA00022964"/>
    </source>
</evidence>
<dbReference type="InterPro" id="IPR005708">
    <property type="entry name" value="Homogentis_dOase"/>
</dbReference>
<keyword evidence="14" id="KW-1185">Reference proteome</keyword>
<evidence type="ECO:0000256" key="9">
    <source>
        <dbReference type="PIRSR" id="PIRSR605708-1"/>
    </source>
</evidence>
<keyword evidence="6" id="KW-0223">Dioxygenase</keyword>
<dbReference type="GO" id="GO:0046872">
    <property type="term" value="F:metal ion binding"/>
    <property type="evidence" value="ECO:0007669"/>
    <property type="project" value="UniProtKB-KW"/>
</dbReference>
<evidence type="ECO:0000259" key="11">
    <source>
        <dbReference type="Pfam" id="PF04209"/>
    </source>
</evidence>
<feature type="binding site" evidence="10">
    <location>
        <position position="351"/>
    </location>
    <ligand>
        <name>Fe cation</name>
        <dbReference type="ChEBI" id="CHEBI:24875"/>
    </ligand>
</feature>
<evidence type="ECO:0000256" key="1">
    <source>
        <dbReference type="ARBA" id="ARBA00001962"/>
    </source>
</evidence>
<dbReference type="Pfam" id="PF20510">
    <property type="entry name" value="HgmA_N"/>
    <property type="match status" value="1"/>
</dbReference>
<dbReference type="PANTHER" id="PTHR11056">
    <property type="entry name" value="HOMOGENTISATE 1,2-DIOXYGENASE"/>
    <property type="match status" value="1"/>
</dbReference>
<dbReference type="Proteomes" id="UP000799539">
    <property type="component" value="Unassembled WGS sequence"/>
</dbReference>
<feature type="binding site" evidence="10">
    <location>
        <position position="345"/>
    </location>
    <ligand>
        <name>Fe cation</name>
        <dbReference type="ChEBI" id="CHEBI:24875"/>
    </ligand>
</feature>
<accession>A0A6A6F4A9</accession>
<organism evidence="13 14">
    <name type="scientific">Cercospora zeae-maydis SCOH1-5</name>
    <dbReference type="NCBI Taxonomy" id="717836"/>
    <lineage>
        <taxon>Eukaryota</taxon>
        <taxon>Fungi</taxon>
        <taxon>Dikarya</taxon>
        <taxon>Ascomycota</taxon>
        <taxon>Pezizomycotina</taxon>
        <taxon>Dothideomycetes</taxon>
        <taxon>Dothideomycetidae</taxon>
        <taxon>Mycosphaerellales</taxon>
        <taxon>Mycosphaerellaceae</taxon>
        <taxon>Cercospora</taxon>
    </lineage>
</organism>
<protein>
    <recommendedName>
        <fullName evidence="4">homogentisate 1,2-dioxygenase</fullName>
        <ecNumber evidence="4">1.13.11.5</ecNumber>
    </recommendedName>
</protein>
<keyword evidence="7" id="KW-0560">Oxidoreductase</keyword>
<dbReference type="EMBL" id="ML992693">
    <property type="protein sequence ID" value="KAF2208596.1"/>
    <property type="molecule type" value="Genomic_DNA"/>
</dbReference>
<dbReference type="GO" id="GO:0005737">
    <property type="term" value="C:cytoplasm"/>
    <property type="evidence" value="ECO:0007669"/>
    <property type="project" value="TreeGrafter"/>
</dbReference>
<gene>
    <name evidence="13" type="ORF">CERZMDRAFT_87673</name>
</gene>
<evidence type="ECO:0000259" key="12">
    <source>
        <dbReference type="Pfam" id="PF20510"/>
    </source>
</evidence>
<dbReference type="InterPro" id="IPR046451">
    <property type="entry name" value="HgmA_C"/>
</dbReference>
<comment type="similarity">
    <text evidence="3">Belongs to the homogentisate dioxygenase family.</text>
</comment>
<evidence type="ECO:0000256" key="2">
    <source>
        <dbReference type="ARBA" id="ARBA00004704"/>
    </source>
</evidence>
<keyword evidence="8 10" id="KW-0408">Iron</keyword>
<evidence type="ECO:0000256" key="4">
    <source>
        <dbReference type="ARBA" id="ARBA00013127"/>
    </source>
</evidence>
<evidence type="ECO:0000256" key="8">
    <source>
        <dbReference type="ARBA" id="ARBA00023004"/>
    </source>
</evidence>
<dbReference type="EC" id="1.13.11.5" evidence="4"/>
<dbReference type="InterPro" id="IPR046452">
    <property type="entry name" value="HgmA_N"/>
</dbReference>
<dbReference type="InterPro" id="IPR011051">
    <property type="entry name" value="RmlC_Cupin_sf"/>
</dbReference>
<reference evidence="13" key="1">
    <citation type="journal article" date="2020" name="Stud. Mycol.">
        <title>101 Dothideomycetes genomes: a test case for predicting lifestyles and emergence of pathogens.</title>
        <authorList>
            <person name="Haridas S."/>
            <person name="Albert R."/>
            <person name="Binder M."/>
            <person name="Bloem J."/>
            <person name="Labutti K."/>
            <person name="Salamov A."/>
            <person name="Andreopoulos B."/>
            <person name="Baker S."/>
            <person name="Barry K."/>
            <person name="Bills G."/>
            <person name="Bluhm B."/>
            <person name="Cannon C."/>
            <person name="Castanera R."/>
            <person name="Culley D."/>
            <person name="Daum C."/>
            <person name="Ezra D."/>
            <person name="Gonzalez J."/>
            <person name="Henrissat B."/>
            <person name="Kuo A."/>
            <person name="Liang C."/>
            <person name="Lipzen A."/>
            <person name="Lutzoni F."/>
            <person name="Magnuson J."/>
            <person name="Mondo S."/>
            <person name="Nolan M."/>
            <person name="Ohm R."/>
            <person name="Pangilinan J."/>
            <person name="Park H.-J."/>
            <person name="Ramirez L."/>
            <person name="Alfaro M."/>
            <person name="Sun H."/>
            <person name="Tritt A."/>
            <person name="Yoshinaga Y."/>
            <person name="Zwiers L.-H."/>
            <person name="Turgeon B."/>
            <person name="Goodwin S."/>
            <person name="Spatafora J."/>
            <person name="Crous P."/>
            <person name="Grigoriev I."/>
        </authorList>
    </citation>
    <scope>NUCLEOTIDE SEQUENCE</scope>
    <source>
        <strain evidence="13">SCOH1-5</strain>
    </source>
</reference>
<evidence type="ECO:0000256" key="10">
    <source>
        <dbReference type="PIRSR" id="PIRSR605708-2"/>
    </source>
</evidence>
<dbReference type="UniPathway" id="UPA00139">
    <property type="reaction ID" value="UER00339"/>
</dbReference>
<dbReference type="Pfam" id="PF04209">
    <property type="entry name" value="HgmA_C"/>
    <property type="match status" value="1"/>
</dbReference>
<dbReference type="AlphaFoldDB" id="A0A6A6F4A9"/>